<reference evidence="1 2" key="1">
    <citation type="journal article" date="2018" name="PLoS Genet.">
        <title>Population sequencing reveals clonal diversity and ancestral inbreeding in the grapevine cultivar Chardonnay.</title>
        <authorList>
            <person name="Roach M.J."/>
            <person name="Johnson D.L."/>
            <person name="Bohlmann J."/>
            <person name="van Vuuren H.J."/>
            <person name="Jones S.J."/>
            <person name="Pretorius I.S."/>
            <person name="Schmidt S.A."/>
            <person name="Borneman A.R."/>
        </authorList>
    </citation>
    <scope>NUCLEOTIDE SEQUENCE [LARGE SCALE GENOMIC DNA]</scope>
    <source>
        <strain evidence="2">cv. Chardonnay</strain>
        <tissue evidence="1">Leaf</tissue>
    </source>
</reference>
<accession>A0A438D3A2</accession>
<evidence type="ECO:0000313" key="1">
    <source>
        <dbReference type="EMBL" id="RVW29906.1"/>
    </source>
</evidence>
<dbReference type="EMBL" id="QGNW01001822">
    <property type="protein sequence ID" value="RVW29906.1"/>
    <property type="molecule type" value="Genomic_DNA"/>
</dbReference>
<dbReference type="SUPFAM" id="SSF56672">
    <property type="entry name" value="DNA/RNA polymerases"/>
    <property type="match status" value="1"/>
</dbReference>
<dbReference type="Proteomes" id="UP000288805">
    <property type="component" value="Unassembled WGS sequence"/>
</dbReference>
<dbReference type="InterPro" id="IPR043128">
    <property type="entry name" value="Rev_trsase/Diguanyl_cyclase"/>
</dbReference>
<proteinExistence type="predicted"/>
<comment type="caution">
    <text evidence="1">The sequence shown here is derived from an EMBL/GenBank/DDBJ whole genome shotgun (WGS) entry which is preliminary data.</text>
</comment>
<dbReference type="PANTHER" id="PTHR35046:SF9">
    <property type="entry name" value="RNA-DIRECTED DNA POLYMERASE"/>
    <property type="match status" value="1"/>
</dbReference>
<evidence type="ECO:0008006" key="3">
    <source>
        <dbReference type="Google" id="ProtNLM"/>
    </source>
</evidence>
<evidence type="ECO:0000313" key="2">
    <source>
        <dbReference type="Proteomes" id="UP000288805"/>
    </source>
</evidence>
<dbReference type="InterPro" id="IPR043502">
    <property type="entry name" value="DNA/RNA_pol_sf"/>
</dbReference>
<dbReference type="PANTHER" id="PTHR35046">
    <property type="entry name" value="ZINC KNUCKLE (CCHC-TYPE) FAMILY PROTEIN"/>
    <property type="match status" value="1"/>
</dbReference>
<dbReference type="AlphaFoldDB" id="A0A438D3A2"/>
<gene>
    <name evidence="1" type="ORF">CK203_108034</name>
</gene>
<protein>
    <recommendedName>
        <fullName evidence="3">Reverse transcriptase RNase H-like domain-containing protein</fullName>
    </recommendedName>
</protein>
<organism evidence="1 2">
    <name type="scientific">Vitis vinifera</name>
    <name type="common">Grape</name>
    <dbReference type="NCBI Taxonomy" id="29760"/>
    <lineage>
        <taxon>Eukaryota</taxon>
        <taxon>Viridiplantae</taxon>
        <taxon>Streptophyta</taxon>
        <taxon>Embryophyta</taxon>
        <taxon>Tracheophyta</taxon>
        <taxon>Spermatophyta</taxon>
        <taxon>Magnoliopsida</taxon>
        <taxon>eudicotyledons</taxon>
        <taxon>Gunneridae</taxon>
        <taxon>Pentapetalae</taxon>
        <taxon>rosids</taxon>
        <taxon>Vitales</taxon>
        <taxon>Vitaceae</taxon>
        <taxon>Viteae</taxon>
        <taxon>Vitis</taxon>
    </lineage>
</organism>
<dbReference type="Gene3D" id="3.30.70.270">
    <property type="match status" value="1"/>
</dbReference>
<name>A0A438D3A2_VITVI</name>
<sequence>MKRELLYQPLYSLEYAFQVALDMEEYVGYSINREPGVTARESVHKQFNDTSCSMRTGSNHKLQQIPNELPSLCNIQHAIDFIPGFHLSNLPAYLIQVKMQSLKDKWKSYYPRDLFASVLSPCVILALLTLKIDGSQCMFLDSHAINEITIKYWFSIPWINGLLDLMAGSYIFSKIDLKVMPFGLSNALSTFMCFMNQVLQPFIGKFLVAYIAKGSEVDSDKVAAKAFEEINKRLTEAPVLQLLEVACNASNIGIGEEFVSYSDHEALKHINSQTKLNNRNVKWISFLQEYTFIIKHKSGVENKATDSLSRVVYILSSMAIQFEEFVLLKQDYHSWKYFSIIYTDLVARNLGAYPDFLLHDGYLFKGTPLCLPNTTS</sequence>